<dbReference type="EMBL" id="FNJW01000008">
    <property type="protein sequence ID" value="SDQ29802.1"/>
    <property type="molecule type" value="Genomic_DNA"/>
</dbReference>
<keyword evidence="14" id="KW-1185">Reference proteome</keyword>
<accession>A0A1H0ZQY6</accession>
<dbReference type="CDD" id="cd01415">
    <property type="entry name" value="SAICAR_synt_PurC"/>
    <property type="match status" value="1"/>
</dbReference>
<dbReference type="RefSeq" id="WP_089977115.1">
    <property type="nucleotide sequence ID" value="NZ_CP084916.1"/>
</dbReference>
<evidence type="ECO:0000256" key="6">
    <source>
        <dbReference type="ARBA" id="ARBA00022741"/>
    </source>
</evidence>
<dbReference type="InterPro" id="IPR001636">
    <property type="entry name" value="SAICAR_synth"/>
</dbReference>
<keyword evidence="6 11" id="KW-0547">Nucleotide-binding</keyword>
<dbReference type="PANTHER" id="PTHR43599">
    <property type="entry name" value="MULTIFUNCTIONAL PROTEIN ADE2"/>
    <property type="match status" value="1"/>
</dbReference>
<dbReference type="PROSITE" id="PS01058">
    <property type="entry name" value="SAICAR_SYNTHETASE_2"/>
    <property type="match status" value="1"/>
</dbReference>
<dbReference type="GO" id="GO:0006189">
    <property type="term" value="P:'de novo' IMP biosynthetic process"/>
    <property type="evidence" value="ECO:0007669"/>
    <property type="project" value="UniProtKB-UniRule"/>
</dbReference>
<evidence type="ECO:0000256" key="10">
    <source>
        <dbReference type="ARBA" id="ARBA00048475"/>
    </source>
</evidence>
<evidence type="ECO:0000256" key="7">
    <source>
        <dbReference type="ARBA" id="ARBA00022755"/>
    </source>
</evidence>
<dbReference type="Proteomes" id="UP000199481">
    <property type="component" value="Unassembled WGS sequence"/>
</dbReference>
<evidence type="ECO:0000256" key="1">
    <source>
        <dbReference type="ARBA" id="ARBA00004672"/>
    </source>
</evidence>
<name>A0A1H0ZQY6_9LACT</name>
<protein>
    <recommendedName>
        <fullName evidence="4 11">Phosphoribosylaminoimidazole-succinocarboxamide synthase</fullName>
        <ecNumber evidence="3 11">6.3.2.6</ecNumber>
    </recommendedName>
    <alternativeName>
        <fullName evidence="9 11">SAICAR synthetase</fullName>
    </alternativeName>
</protein>
<dbReference type="EC" id="6.3.2.6" evidence="3 11"/>
<dbReference type="InterPro" id="IPR033934">
    <property type="entry name" value="SAICAR_synt_PurC"/>
</dbReference>
<dbReference type="GO" id="GO:0009236">
    <property type="term" value="P:cobalamin biosynthetic process"/>
    <property type="evidence" value="ECO:0007669"/>
    <property type="project" value="InterPro"/>
</dbReference>
<dbReference type="PROSITE" id="PS01057">
    <property type="entry name" value="SAICAR_SYNTHETASE_1"/>
    <property type="match status" value="1"/>
</dbReference>
<evidence type="ECO:0000256" key="9">
    <source>
        <dbReference type="ARBA" id="ARBA00030409"/>
    </source>
</evidence>
<keyword evidence="5 11" id="KW-0436">Ligase</keyword>
<dbReference type="UniPathway" id="UPA00074">
    <property type="reaction ID" value="UER00131"/>
</dbReference>
<evidence type="ECO:0000256" key="5">
    <source>
        <dbReference type="ARBA" id="ARBA00022598"/>
    </source>
</evidence>
<evidence type="ECO:0000313" key="14">
    <source>
        <dbReference type="Proteomes" id="UP000199481"/>
    </source>
</evidence>
<dbReference type="InterPro" id="IPR028923">
    <property type="entry name" value="SAICAR_synt/ADE2_N"/>
</dbReference>
<sequence>MEKKELLYTGKAKKMYATNQEKVLLAEYLNQVTSLNGAKKENVEGKGELNNQITGLIFTYLAEKGVASHYIQEVSKTEQLIREVEMIPLEVVVRNTSAGSFTKRFGIEEGIDLPFPILEFYYKNDKLDDPFINDSHVKMLNVANDEEIIEIKKQALEINAVLVEMFKKIAIRLIDFKIEFGKTADGKIILADEISPDTCRLWDINTKEHLDKDLYRRDLGDIIPVYTEVLERLNNLRINESSFRVNTDK</sequence>
<feature type="domain" description="SAICAR synthetase/ADE2 N-terminal" evidence="12">
    <location>
        <begin position="7"/>
        <end position="232"/>
    </location>
</feature>
<comment type="pathway">
    <text evidence="1 11">Purine metabolism; IMP biosynthesis via de novo pathway; 5-amino-1-(5-phospho-D-ribosyl)imidazole-4-carboxamide from 5-amino-1-(5-phospho-D-ribosyl)imidazole-4-carboxylate: step 1/2.</text>
</comment>
<dbReference type="InterPro" id="IPR050089">
    <property type="entry name" value="SAICAR_synthetase"/>
</dbReference>
<dbReference type="Gene3D" id="3.30.470.20">
    <property type="entry name" value="ATP-grasp fold, B domain"/>
    <property type="match status" value="1"/>
</dbReference>
<reference evidence="14" key="1">
    <citation type="submission" date="2016-10" db="EMBL/GenBank/DDBJ databases">
        <authorList>
            <person name="Varghese N."/>
            <person name="Submissions S."/>
        </authorList>
    </citation>
    <scope>NUCLEOTIDE SEQUENCE [LARGE SCALE GENOMIC DNA]</scope>
    <source>
        <strain evidence="14">MPL-11</strain>
    </source>
</reference>
<comment type="catalytic activity">
    <reaction evidence="10 11">
        <text>5-amino-1-(5-phospho-D-ribosyl)imidazole-4-carboxylate + L-aspartate + ATP = (2S)-2-[5-amino-1-(5-phospho-beta-D-ribosyl)imidazole-4-carboxamido]succinate + ADP + phosphate + 2 H(+)</text>
        <dbReference type="Rhea" id="RHEA:22628"/>
        <dbReference type="ChEBI" id="CHEBI:15378"/>
        <dbReference type="ChEBI" id="CHEBI:29991"/>
        <dbReference type="ChEBI" id="CHEBI:30616"/>
        <dbReference type="ChEBI" id="CHEBI:43474"/>
        <dbReference type="ChEBI" id="CHEBI:58443"/>
        <dbReference type="ChEBI" id="CHEBI:77657"/>
        <dbReference type="ChEBI" id="CHEBI:456216"/>
        <dbReference type="EC" id="6.3.2.6"/>
    </reaction>
</comment>
<comment type="similarity">
    <text evidence="2 11">Belongs to the SAICAR synthetase family.</text>
</comment>
<dbReference type="HAMAP" id="MF_00137">
    <property type="entry name" value="SAICAR_synth"/>
    <property type="match status" value="1"/>
</dbReference>
<gene>
    <name evidence="11" type="primary">purC</name>
    <name evidence="13" type="ORF">SAMN04487752_1664</name>
</gene>
<dbReference type="SUPFAM" id="SSF56104">
    <property type="entry name" value="SAICAR synthase-like"/>
    <property type="match status" value="1"/>
</dbReference>
<evidence type="ECO:0000256" key="11">
    <source>
        <dbReference type="HAMAP-Rule" id="MF_00137"/>
    </source>
</evidence>
<organism evidence="13 14">
    <name type="scientific">Carnobacterium viridans</name>
    <dbReference type="NCBI Taxonomy" id="174587"/>
    <lineage>
        <taxon>Bacteria</taxon>
        <taxon>Bacillati</taxon>
        <taxon>Bacillota</taxon>
        <taxon>Bacilli</taxon>
        <taxon>Lactobacillales</taxon>
        <taxon>Carnobacteriaceae</taxon>
        <taxon>Carnobacterium</taxon>
    </lineage>
</organism>
<evidence type="ECO:0000256" key="8">
    <source>
        <dbReference type="ARBA" id="ARBA00022840"/>
    </source>
</evidence>
<dbReference type="NCBIfam" id="TIGR00081">
    <property type="entry name" value="purC"/>
    <property type="match status" value="1"/>
</dbReference>
<keyword evidence="8 11" id="KW-0067">ATP-binding</keyword>
<dbReference type="AlphaFoldDB" id="A0A1H0ZQY6"/>
<keyword evidence="7 11" id="KW-0658">Purine biosynthesis</keyword>
<evidence type="ECO:0000313" key="13">
    <source>
        <dbReference type="EMBL" id="SDQ29802.1"/>
    </source>
</evidence>
<dbReference type="OrthoDB" id="9801549at2"/>
<dbReference type="GO" id="GO:0004639">
    <property type="term" value="F:phosphoribosylaminoimidazolesuccinocarboxamide synthase activity"/>
    <property type="evidence" value="ECO:0007669"/>
    <property type="project" value="UniProtKB-UniRule"/>
</dbReference>
<dbReference type="Gene3D" id="3.30.200.20">
    <property type="entry name" value="Phosphorylase Kinase, domain 1"/>
    <property type="match status" value="1"/>
</dbReference>
<dbReference type="FunFam" id="3.30.470.20:FF:000006">
    <property type="entry name" value="Phosphoribosylaminoimidazole-succinocarboxamide synthase"/>
    <property type="match status" value="1"/>
</dbReference>
<dbReference type="GO" id="GO:0005524">
    <property type="term" value="F:ATP binding"/>
    <property type="evidence" value="ECO:0007669"/>
    <property type="project" value="UniProtKB-KW"/>
</dbReference>
<dbReference type="PANTHER" id="PTHR43599:SF3">
    <property type="entry name" value="SI:DKEY-6E2.2"/>
    <property type="match status" value="1"/>
</dbReference>
<evidence type="ECO:0000256" key="3">
    <source>
        <dbReference type="ARBA" id="ARBA00012217"/>
    </source>
</evidence>
<evidence type="ECO:0000256" key="4">
    <source>
        <dbReference type="ARBA" id="ARBA00016460"/>
    </source>
</evidence>
<proteinExistence type="inferred from homology"/>
<evidence type="ECO:0000256" key="2">
    <source>
        <dbReference type="ARBA" id="ARBA00010190"/>
    </source>
</evidence>
<evidence type="ECO:0000259" key="12">
    <source>
        <dbReference type="Pfam" id="PF01259"/>
    </source>
</evidence>
<dbReference type="Pfam" id="PF01259">
    <property type="entry name" value="SAICAR_synt"/>
    <property type="match status" value="1"/>
</dbReference>
<dbReference type="InterPro" id="IPR018236">
    <property type="entry name" value="SAICAR_synthetase_CS"/>
</dbReference>